<dbReference type="Proteomes" id="UP000198975">
    <property type="component" value="Unassembled WGS sequence"/>
</dbReference>
<keyword evidence="5" id="KW-1185">Reference proteome</keyword>
<evidence type="ECO:0000313" key="4">
    <source>
        <dbReference type="EMBL" id="SCC28898.1"/>
    </source>
</evidence>
<dbReference type="InterPro" id="IPR045078">
    <property type="entry name" value="TST/MPST-like"/>
</dbReference>
<keyword evidence="4" id="KW-0670">Pyruvate</keyword>
<dbReference type="InterPro" id="IPR001763">
    <property type="entry name" value="Rhodanese-like_dom"/>
</dbReference>
<reference evidence="5" key="1">
    <citation type="submission" date="2016-08" db="EMBL/GenBank/DDBJ databases">
        <authorList>
            <person name="Varghese N."/>
            <person name="Submissions Spin"/>
        </authorList>
    </citation>
    <scope>NUCLEOTIDE SEQUENCE [LARGE SCALE GENOMIC DNA]</scope>
    <source>
        <strain evidence="5">REICA_082</strain>
    </source>
</reference>
<dbReference type="GO" id="GO:0004792">
    <property type="term" value="F:thiosulfate-cyanide sulfurtransferase activity"/>
    <property type="evidence" value="ECO:0007669"/>
    <property type="project" value="TreeGrafter"/>
</dbReference>
<organism evidence="4 5">
    <name type="scientific">Kosakonia oryzendophytica</name>
    <dbReference type="NCBI Taxonomy" id="1005665"/>
    <lineage>
        <taxon>Bacteria</taxon>
        <taxon>Pseudomonadati</taxon>
        <taxon>Pseudomonadota</taxon>
        <taxon>Gammaproteobacteria</taxon>
        <taxon>Enterobacterales</taxon>
        <taxon>Enterobacteriaceae</taxon>
        <taxon>Kosakonia</taxon>
    </lineage>
</organism>
<dbReference type="RefSeq" id="WP_088236913.1">
    <property type="nucleotide sequence ID" value="NZ_FMAY01000011.1"/>
</dbReference>
<dbReference type="OrthoDB" id="9781034at2"/>
<dbReference type="PANTHER" id="PTHR11364">
    <property type="entry name" value="THIOSULFATE SULFERTANSFERASE"/>
    <property type="match status" value="1"/>
</dbReference>
<dbReference type="Gene3D" id="3.40.250.10">
    <property type="entry name" value="Rhodanese-like domain"/>
    <property type="match status" value="2"/>
</dbReference>
<evidence type="ECO:0000259" key="3">
    <source>
        <dbReference type="PROSITE" id="PS50206"/>
    </source>
</evidence>
<evidence type="ECO:0000256" key="2">
    <source>
        <dbReference type="ARBA" id="ARBA00022737"/>
    </source>
</evidence>
<dbReference type="SUPFAM" id="SSF52821">
    <property type="entry name" value="Rhodanese/Cell cycle control phosphatase"/>
    <property type="match status" value="2"/>
</dbReference>
<dbReference type="AlphaFoldDB" id="A0A1C4DCC5"/>
<dbReference type="SMART" id="SM00450">
    <property type="entry name" value="RHOD"/>
    <property type="match status" value="2"/>
</dbReference>
<gene>
    <name evidence="4" type="ORF">GA0061071_11192</name>
</gene>
<keyword evidence="1 4" id="KW-0808">Transferase</keyword>
<evidence type="ECO:0000256" key="1">
    <source>
        <dbReference type="ARBA" id="ARBA00022679"/>
    </source>
</evidence>
<sequence length="287" mass="31843">MSPPRPLSLWVTTQWLDDVLRQHQTPASLVGEWRLLEVGCDHGAAYRTGHIAGAGYIDTHEVESLPLWNVVPPVTLRAVLARHGLRFDTQVILYGRQNYAAERLAHILLYAGVQNVRLLDGGWQCWQQAGLAQMAGPSPRVMPQDFGAPLPAQPQLLRNLAQTLALRQRGEIVLVSVRSWAEFSGAVSGYDYIATAGDIPGARWGHAEGTSQYICAYHNPDGTLRPAQEIAALWAKEAISSAQSVVFYCGTGWRASLAFLVAWSLGWQDIAVYDGGWFEWSQQYYRE</sequence>
<dbReference type="InterPro" id="IPR036873">
    <property type="entry name" value="Rhodanese-like_dom_sf"/>
</dbReference>
<keyword evidence="2" id="KW-0677">Repeat</keyword>
<dbReference type="PANTHER" id="PTHR11364:SF27">
    <property type="entry name" value="SULFURTRANSFERASE"/>
    <property type="match status" value="1"/>
</dbReference>
<feature type="domain" description="Rhodanese" evidence="3">
    <location>
        <begin position="168"/>
        <end position="285"/>
    </location>
</feature>
<feature type="domain" description="Rhodanese" evidence="3">
    <location>
        <begin position="44"/>
        <end position="135"/>
    </location>
</feature>
<proteinExistence type="predicted"/>
<accession>A0A1C4DCC5</accession>
<dbReference type="Pfam" id="PF00581">
    <property type="entry name" value="Rhodanese"/>
    <property type="match status" value="2"/>
</dbReference>
<name>A0A1C4DCC5_9ENTR</name>
<evidence type="ECO:0000313" key="5">
    <source>
        <dbReference type="Proteomes" id="UP000198975"/>
    </source>
</evidence>
<dbReference type="CDD" id="cd01449">
    <property type="entry name" value="TST_Repeat_2"/>
    <property type="match status" value="1"/>
</dbReference>
<dbReference type="EMBL" id="FMAY01000011">
    <property type="protein sequence ID" value="SCC28898.1"/>
    <property type="molecule type" value="Genomic_DNA"/>
</dbReference>
<dbReference type="PROSITE" id="PS50206">
    <property type="entry name" value="RHODANESE_3"/>
    <property type="match status" value="2"/>
</dbReference>
<protein>
    <submittedName>
        <fullName evidence="4">Thiosulfate/3-mercaptopyruvate sulfurtransferase</fullName>
    </submittedName>
</protein>